<protein>
    <submittedName>
        <fullName evidence="1">Uncharacterized protein</fullName>
    </submittedName>
</protein>
<evidence type="ECO:0000313" key="1">
    <source>
        <dbReference type="EMBL" id="CEG37725.1"/>
    </source>
</evidence>
<reference evidence="2" key="1">
    <citation type="submission" date="2014-09" db="EMBL/GenBank/DDBJ databases">
        <authorList>
            <person name="Sharma Rahul"/>
            <person name="Thines Marco"/>
        </authorList>
    </citation>
    <scope>NUCLEOTIDE SEQUENCE [LARGE SCALE GENOMIC DNA]</scope>
</reference>
<dbReference type="GeneID" id="36400837"/>
<evidence type="ECO:0000313" key="2">
    <source>
        <dbReference type="Proteomes" id="UP000054928"/>
    </source>
</evidence>
<organism evidence="1 2">
    <name type="scientific">Plasmopara halstedii</name>
    <name type="common">Downy mildew of sunflower</name>
    <dbReference type="NCBI Taxonomy" id="4781"/>
    <lineage>
        <taxon>Eukaryota</taxon>
        <taxon>Sar</taxon>
        <taxon>Stramenopiles</taxon>
        <taxon>Oomycota</taxon>
        <taxon>Peronosporomycetes</taxon>
        <taxon>Peronosporales</taxon>
        <taxon>Peronosporaceae</taxon>
        <taxon>Plasmopara</taxon>
    </lineage>
</organism>
<dbReference type="EMBL" id="CCYD01000290">
    <property type="protein sequence ID" value="CEG37725.1"/>
    <property type="molecule type" value="Genomic_DNA"/>
</dbReference>
<sequence>MFRQDTDYMKPRILRNVIVNLWNAGDDQKLEQAKGYLGLPERFETSDGVKQNLI</sequence>
<dbReference type="Proteomes" id="UP000054928">
    <property type="component" value="Unassembled WGS sequence"/>
</dbReference>
<proteinExistence type="predicted"/>
<keyword evidence="2" id="KW-1185">Reference proteome</keyword>
<dbReference type="RefSeq" id="XP_024574094.1">
    <property type="nucleotide sequence ID" value="XM_024723082.1"/>
</dbReference>
<name>A0A0P1ABL7_PLAHL</name>
<dbReference type="AlphaFoldDB" id="A0A0P1ABL7"/>
<accession>A0A0P1ABL7</accession>